<accession>S6B1V7</accession>
<keyword evidence="1" id="KW-0472">Membrane</keyword>
<feature type="transmembrane region" description="Helical" evidence="1">
    <location>
        <begin position="36"/>
        <end position="58"/>
    </location>
</feature>
<protein>
    <submittedName>
        <fullName evidence="2">Uncharacterized protein</fullName>
    </submittedName>
</protein>
<organism evidence="2">
    <name type="scientific">Babesia bovis</name>
    <dbReference type="NCBI Taxonomy" id="5865"/>
    <lineage>
        <taxon>Eukaryota</taxon>
        <taxon>Sar</taxon>
        <taxon>Alveolata</taxon>
        <taxon>Apicomplexa</taxon>
        <taxon>Aconoidasida</taxon>
        <taxon>Piroplasmida</taxon>
        <taxon>Babesiidae</taxon>
        <taxon>Babesia</taxon>
    </lineage>
</organism>
<dbReference type="AlphaFoldDB" id="S6B1V7"/>
<evidence type="ECO:0000313" key="2">
    <source>
        <dbReference type="EMBL" id="BAN65348.1"/>
    </source>
</evidence>
<proteinExistence type="evidence at transcript level"/>
<keyword evidence="1" id="KW-1133">Transmembrane helix</keyword>
<reference evidence="2" key="1">
    <citation type="journal article" date="2014" name="BMC Genomics">
        <title>The Babesia bovis gene and promoter model: an update from full-length EST analysis.</title>
        <authorList>
            <person name="Yamagishi J."/>
            <person name="Wakaguri H."/>
            <person name="Yokoyama N."/>
            <person name="Yamashita R."/>
            <person name="Suzuki Y."/>
            <person name="Xuan X."/>
            <person name="Igarashi I."/>
        </authorList>
    </citation>
    <scope>NUCLEOTIDE SEQUENCE</scope>
    <source>
        <strain evidence="2">Texas</strain>
    </source>
</reference>
<keyword evidence="1" id="KW-0812">Transmembrane</keyword>
<sequence length="208" mass="21826">MRLSSRMGIAFFAAGAFGKLGTCFALGWIFCFALGLTLFLAIAVAFMPFFLCSNVLPLSIQFLKRPRILPTCGSTAGVPSGLTGDLPVTAVPLAFIAPFNVPCADFGVETLGKGGLDLALGGGASTGTFVLGSRSKDAIESSDPSGSFSILSKSDSLNRVALERSSDEDERLLPIPTELGIVDSLVSVSFKIMELLSVYPLRESTMSL</sequence>
<name>S6B1V7_BABBO</name>
<feature type="transmembrane region" description="Helical" evidence="1">
    <location>
        <begin position="7"/>
        <end position="30"/>
    </location>
</feature>
<evidence type="ECO:0000256" key="1">
    <source>
        <dbReference type="SAM" id="Phobius"/>
    </source>
</evidence>
<dbReference type="EMBL" id="AK441554">
    <property type="protein sequence ID" value="BAN65348.1"/>
    <property type="molecule type" value="mRNA"/>
</dbReference>